<dbReference type="OrthoDB" id="3404896at2"/>
<dbReference type="EMBL" id="LT607753">
    <property type="protein sequence ID" value="SCG60434.1"/>
    <property type="molecule type" value="Genomic_DNA"/>
</dbReference>
<keyword evidence="3" id="KW-1185">Reference proteome</keyword>
<dbReference type="RefSeq" id="WP_088976685.1">
    <property type="nucleotide sequence ID" value="NZ_LT607753.1"/>
</dbReference>
<dbReference type="AlphaFoldDB" id="A0A1C5IQ43"/>
<proteinExistence type="predicted"/>
<evidence type="ECO:0000256" key="1">
    <source>
        <dbReference type="SAM" id="MobiDB-lite"/>
    </source>
</evidence>
<organism evidence="2 3">
    <name type="scientific">Micromonospora coxensis</name>
    <dbReference type="NCBI Taxonomy" id="356852"/>
    <lineage>
        <taxon>Bacteria</taxon>
        <taxon>Bacillati</taxon>
        <taxon>Actinomycetota</taxon>
        <taxon>Actinomycetes</taxon>
        <taxon>Micromonosporales</taxon>
        <taxon>Micromonosporaceae</taxon>
        <taxon>Micromonospora</taxon>
    </lineage>
</organism>
<sequence length="320" mass="32038">MTTGEFSGVDHDLLADYLGGALDGTPEEATVARLVAQDPAWAEAYAALAPAVARTTADLGALAAVEMPTAVVERLTAVLAGAGPGNAGQPLDAAPVDRPDTAHRPGSPVVPAQGGGAAPRTPGSRRDDVAGPGRRRRRWARLAAPTALAVASIAAVGFGVGHLLDGSGATDGAESTAAGPAAAADQGSFRVTVAPQRSGTDWTPESLAAGAAASVLPRLATEVPGMAPGEVPGEIRQAGPGGLDRLGAPDALKDCLAEVAAAHGRAPLTVEFVDYAAFRGEPALVLRFADRTGERWAWVSGAECGVPGSGADTRYQARVG</sequence>
<feature type="region of interest" description="Disordered" evidence="1">
    <location>
        <begin position="82"/>
        <end position="137"/>
    </location>
</feature>
<accession>A0A1C5IQ43</accession>
<evidence type="ECO:0000313" key="2">
    <source>
        <dbReference type="EMBL" id="SCG60434.1"/>
    </source>
</evidence>
<protein>
    <submittedName>
        <fullName evidence="2">Uncharacterized protein</fullName>
    </submittedName>
</protein>
<gene>
    <name evidence="2" type="ORF">GA0070614_3201</name>
</gene>
<dbReference type="Proteomes" id="UP000198215">
    <property type="component" value="Chromosome I"/>
</dbReference>
<evidence type="ECO:0000313" key="3">
    <source>
        <dbReference type="Proteomes" id="UP000198215"/>
    </source>
</evidence>
<reference evidence="3" key="1">
    <citation type="submission" date="2016-06" db="EMBL/GenBank/DDBJ databases">
        <authorList>
            <person name="Varghese N."/>
            <person name="Submissions Spin"/>
        </authorList>
    </citation>
    <scope>NUCLEOTIDE SEQUENCE [LARGE SCALE GENOMIC DNA]</scope>
    <source>
        <strain evidence="3">DSM 45161</strain>
    </source>
</reference>
<name>A0A1C5IQ43_9ACTN</name>